<evidence type="ECO:0000313" key="2">
    <source>
        <dbReference type="Proteomes" id="UP001224122"/>
    </source>
</evidence>
<reference evidence="1 2" key="1">
    <citation type="submission" date="2023-07" db="EMBL/GenBank/DDBJ databases">
        <title>Genomic Encyclopedia of Type Strains, Phase IV (KMG-IV): sequencing the most valuable type-strain genomes for metagenomic binning, comparative biology and taxonomic classification.</title>
        <authorList>
            <person name="Goeker M."/>
        </authorList>
    </citation>
    <scope>NUCLEOTIDE SEQUENCE [LARGE SCALE GENOMIC DNA]</scope>
    <source>
        <strain evidence="1 2">DSM 27594</strain>
    </source>
</reference>
<evidence type="ECO:0000313" key="1">
    <source>
        <dbReference type="EMBL" id="MDQ0200350.1"/>
    </source>
</evidence>
<name>A0ABT9XXQ2_9BACI</name>
<sequence>MKESKKGTAHIVSNDAIIGKPYLDIDRVILDGKSQSSVQIREDLTSGEKT</sequence>
<gene>
    <name evidence="1" type="ORF">J2S10_003539</name>
</gene>
<dbReference type="RefSeq" id="WP_307410119.1">
    <property type="nucleotide sequence ID" value="NZ_JAUSTW010000006.1"/>
</dbReference>
<dbReference type="EMBL" id="JAUSTW010000006">
    <property type="protein sequence ID" value="MDQ0200350.1"/>
    <property type="molecule type" value="Genomic_DNA"/>
</dbReference>
<keyword evidence="2" id="KW-1185">Reference proteome</keyword>
<dbReference type="Proteomes" id="UP001224122">
    <property type="component" value="Unassembled WGS sequence"/>
</dbReference>
<accession>A0ABT9XXQ2</accession>
<proteinExistence type="predicted"/>
<comment type="caution">
    <text evidence="1">The sequence shown here is derived from an EMBL/GenBank/DDBJ whole genome shotgun (WGS) entry which is preliminary data.</text>
</comment>
<protein>
    <submittedName>
        <fullName evidence="1">Uncharacterized protein</fullName>
    </submittedName>
</protein>
<organism evidence="1 2">
    <name type="scientific">Neobacillus ginsengisoli</name>
    <dbReference type="NCBI Taxonomy" id="904295"/>
    <lineage>
        <taxon>Bacteria</taxon>
        <taxon>Bacillati</taxon>
        <taxon>Bacillota</taxon>
        <taxon>Bacilli</taxon>
        <taxon>Bacillales</taxon>
        <taxon>Bacillaceae</taxon>
        <taxon>Neobacillus</taxon>
    </lineage>
</organism>